<proteinExistence type="predicted"/>
<evidence type="ECO:0000256" key="1">
    <source>
        <dbReference type="SAM" id="SignalP"/>
    </source>
</evidence>
<comment type="caution">
    <text evidence="2">The sequence shown here is derived from an EMBL/GenBank/DDBJ whole genome shotgun (WGS) entry which is preliminary data.</text>
</comment>
<dbReference type="Proteomes" id="UP001175226">
    <property type="component" value="Unassembled WGS sequence"/>
</dbReference>
<evidence type="ECO:0000313" key="3">
    <source>
        <dbReference type="Proteomes" id="UP001175226"/>
    </source>
</evidence>
<name>A0AA39MGA6_9AGAR</name>
<feature type="signal peptide" evidence="1">
    <location>
        <begin position="1"/>
        <end position="19"/>
    </location>
</feature>
<dbReference type="AlphaFoldDB" id="A0AA39MGA6"/>
<dbReference type="EMBL" id="JAUEPT010000083">
    <property type="protein sequence ID" value="KAK0433232.1"/>
    <property type="molecule type" value="Genomic_DNA"/>
</dbReference>
<keyword evidence="3" id="KW-1185">Reference proteome</keyword>
<protein>
    <recommendedName>
        <fullName evidence="4">Secreted protein</fullName>
    </recommendedName>
</protein>
<evidence type="ECO:0000313" key="2">
    <source>
        <dbReference type="EMBL" id="KAK0433232.1"/>
    </source>
</evidence>
<sequence length="78" mass="9104">MWRDWELPLFLCLPGLVSFHPNQAWYNVFSNLDSRTPLWVAHGSPVLSHDYLSDLSTEFCTPVINYDQIRNCCLIHLP</sequence>
<organism evidence="2 3">
    <name type="scientific">Armillaria borealis</name>
    <dbReference type="NCBI Taxonomy" id="47425"/>
    <lineage>
        <taxon>Eukaryota</taxon>
        <taxon>Fungi</taxon>
        <taxon>Dikarya</taxon>
        <taxon>Basidiomycota</taxon>
        <taxon>Agaricomycotina</taxon>
        <taxon>Agaricomycetes</taxon>
        <taxon>Agaricomycetidae</taxon>
        <taxon>Agaricales</taxon>
        <taxon>Marasmiineae</taxon>
        <taxon>Physalacriaceae</taxon>
        <taxon>Armillaria</taxon>
    </lineage>
</organism>
<gene>
    <name evidence="2" type="ORF">EV421DRAFT_1440383</name>
</gene>
<reference evidence="2" key="1">
    <citation type="submission" date="2023-06" db="EMBL/GenBank/DDBJ databases">
        <authorList>
            <consortium name="Lawrence Berkeley National Laboratory"/>
            <person name="Ahrendt S."/>
            <person name="Sahu N."/>
            <person name="Indic B."/>
            <person name="Wong-Bajracharya J."/>
            <person name="Merenyi Z."/>
            <person name="Ke H.-M."/>
            <person name="Monk M."/>
            <person name="Kocsube S."/>
            <person name="Drula E."/>
            <person name="Lipzen A."/>
            <person name="Balint B."/>
            <person name="Henrissat B."/>
            <person name="Andreopoulos B."/>
            <person name="Martin F.M."/>
            <person name="Harder C.B."/>
            <person name="Rigling D."/>
            <person name="Ford K.L."/>
            <person name="Foster G.D."/>
            <person name="Pangilinan J."/>
            <person name="Papanicolaou A."/>
            <person name="Barry K."/>
            <person name="LaButti K."/>
            <person name="Viragh M."/>
            <person name="Koriabine M."/>
            <person name="Yan M."/>
            <person name="Riley R."/>
            <person name="Champramary S."/>
            <person name="Plett K.L."/>
            <person name="Tsai I.J."/>
            <person name="Slot J."/>
            <person name="Sipos G."/>
            <person name="Plett J."/>
            <person name="Nagy L.G."/>
            <person name="Grigoriev I.V."/>
        </authorList>
    </citation>
    <scope>NUCLEOTIDE SEQUENCE</scope>
    <source>
        <strain evidence="2">FPL87.14</strain>
    </source>
</reference>
<evidence type="ECO:0008006" key="4">
    <source>
        <dbReference type="Google" id="ProtNLM"/>
    </source>
</evidence>
<accession>A0AA39MGA6</accession>
<feature type="chain" id="PRO_5041209983" description="Secreted protein" evidence="1">
    <location>
        <begin position="20"/>
        <end position="78"/>
    </location>
</feature>
<keyword evidence="1" id="KW-0732">Signal</keyword>